<evidence type="ECO:0000313" key="3">
    <source>
        <dbReference type="Proteomes" id="UP000623467"/>
    </source>
</evidence>
<name>A0A8H7CX94_9AGAR</name>
<dbReference type="OrthoDB" id="2744793at2759"/>
<dbReference type="Proteomes" id="UP000623467">
    <property type="component" value="Unassembled WGS sequence"/>
</dbReference>
<sequence>MIVGSSGTTSASFFLPCSRYLSSSHRPCQSFPPPLSTLSWNIHFRAIMSLSATDALTLKRYGRDLMQDAAGVIAESIFFSAYGIFFAIAIYSIFQKGLGSIGSRIMLSVIIYLYASATLQWGLDVWNFFGEIHYFLMVPDVPIADRAELTKESLENLSGPQEALYMLNMIIADAVVIWRTWAVYGKRISAILIPCLLLLTSFVFAVIDIFCTSYSGTENPGVQQLCLHTALVAWVFSVATNLACTILIGCKAREHRKLTKELNITGQSRRMSAGKILSILVESGFIYSLLWITQFISFVDITRVSPGYYAETVLHALGNEMAGMYPTLIIIIFNFHYTIWEDPPTIGDGALSGSMQWAPNPNGSAMIETFRTERGTNVHLEAVIGIPKGNATADSVTDLGGHNLDAENREHCKK</sequence>
<gene>
    <name evidence="2" type="ORF">MSAN_01635400</name>
</gene>
<accession>A0A8H7CX94</accession>
<organism evidence="2 3">
    <name type="scientific">Mycena sanguinolenta</name>
    <dbReference type="NCBI Taxonomy" id="230812"/>
    <lineage>
        <taxon>Eukaryota</taxon>
        <taxon>Fungi</taxon>
        <taxon>Dikarya</taxon>
        <taxon>Basidiomycota</taxon>
        <taxon>Agaricomycotina</taxon>
        <taxon>Agaricomycetes</taxon>
        <taxon>Agaricomycetidae</taxon>
        <taxon>Agaricales</taxon>
        <taxon>Marasmiineae</taxon>
        <taxon>Mycenaceae</taxon>
        <taxon>Mycena</taxon>
    </lineage>
</organism>
<feature type="transmembrane region" description="Helical" evidence="1">
    <location>
        <begin position="105"/>
        <end position="123"/>
    </location>
</feature>
<feature type="transmembrane region" description="Helical" evidence="1">
    <location>
        <begin position="230"/>
        <end position="250"/>
    </location>
</feature>
<feature type="transmembrane region" description="Helical" evidence="1">
    <location>
        <begin position="163"/>
        <end position="181"/>
    </location>
</feature>
<feature type="transmembrane region" description="Helical" evidence="1">
    <location>
        <begin position="69"/>
        <end position="93"/>
    </location>
</feature>
<dbReference type="AlphaFoldDB" id="A0A8H7CX94"/>
<keyword evidence="1" id="KW-0812">Transmembrane</keyword>
<protein>
    <submittedName>
        <fullName evidence="2">Uncharacterized protein</fullName>
    </submittedName>
</protein>
<feature type="transmembrane region" description="Helical" evidence="1">
    <location>
        <begin position="276"/>
        <end position="296"/>
    </location>
</feature>
<evidence type="ECO:0000256" key="1">
    <source>
        <dbReference type="SAM" id="Phobius"/>
    </source>
</evidence>
<keyword evidence="1" id="KW-0472">Membrane</keyword>
<dbReference type="EMBL" id="JACAZH010000014">
    <property type="protein sequence ID" value="KAF7350743.1"/>
    <property type="molecule type" value="Genomic_DNA"/>
</dbReference>
<feature type="transmembrane region" description="Helical" evidence="1">
    <location>
        <begin position="188"/>
        <end position="210"/>
    </location>
</feature>
<comment type="caution">
    <text evidence="2">The sequence shown here is derived from an EMBL/GenBank/DDBJ whole genome shotgun (WGS) entry which is preliminary data.</text>
</comment>
<keyword evidence="1" id="KW-1133">Transmembrane helix</keyword>
<evidence type="ECO:0000313" key="2">
    <source>
        <dbReference type="EMBL" id="KAF7350743.1"/>
    </source>
</evidence>
<keyword evidence="3" id="KW-1185">Reference proteome</keyword>
<proteinExistence type="predicted"/>
<reference evidence="2" key="1">
    <citation type="submission" date="2020-05" db="EMBL/GenBank/DDBJ databases">
        <title>Mycena genomes resolve the evolution of fungal bioluminescence.</title>
        <authorList>
            <person name="Tsai I.J."/>
        </authorList>
    </citation>
    <scope>NUCLEOTIDE SEQUENCE</scope>
    <source>
        <strain evidence="2">160909Yilan</strain>
    </source>
</reference>